<dbReference type="PANTHER" id="PTHR47191:SF2">
    <property type="entry name" value="OS05G0170800 PROTEIN"/>
    <property type="match status" value="1"/>
</dbReference>
<dbReference type="Pfam" id="PF04379">
    <property type="entry name" value="DUF525"/>
    <property type="match status" value="1"/>
</dbReference>
<feature type="domain" description="ApaG" evidence="3">
    <location>
        <begin position="1"/>
        <end position="124"/>
    </location>
</feature>
<proteinExistence type="inferred from homology"/>
<dbReference type="Proteomes" id="UP001198701">
    <property type="component" value="Unassembled WGS sequence"/>
</dbReference>
<accession>A0ABS8INZ3</accession>
<dbReference type="EMBL" id="JAJHPV010000002">
    <property type="protein sequence ID" value="MCC6069596.1"/>
    <property type="molecule type" value="Genomic_DNA"/>
</dbReference>
<evidence type="ECO:0000313" key="4">
    <source>
        <dbReference type="EMBL" id="MCC6069596.1"/>
    </source>
</evidence>
<dbReference type="PROSITE" id="PS51087">
    <property type="entry name" value="APAG"/>
    <property type="match status" value="1"/>
</dbReference>
<name>A0ABS8INZ3_9BURK</name>
<comment type="caution">
    <text evidence="4">The sequence shown here is derived from an EMBL/GenBank/DDBJ whole genome shotgun (WGS) entry which is preliminary data.</text>
</comment>
<evidence type="ECO:0000256" key="1">
    <source>
        <dbReference type="ARBA" id="ARBA00017693"/>
    </source>
</evidence>
<organism evidence="4 5">
    <name type="scientific">Massilia agrisoli</name>
    <dbReference type="NCBI Taxonomy" id="2892444"/>
    <lineage>
        <taxon>Bacteria</taxon>
        <taxon>Pseudomonadati</taxon>
        <taxon>Pseudomonadota</taxon>
        <taxon>Betaproteobacteria</taxon>
        <taxon>Burkholderiales</taxon>
        <taxon>Oxalobacteraceae</taxon>
        <taxon>Telluria group</taxon>
        <taxon>Massilia</taxon>
    </lineage>
</organism>
<dbReference type="InterPro" id="IPR050718">
    <property type="entry name" value="ApaG-like"/>
</dbReference>
<gene>
    <name evidence="2 4" type="primary">apaG</name>
    <name evidence="4" type="ORF">LMJ30_01305</name>
</gene>
<dbReference type="RefSeq" id="WP_229430527.1">
    <property type="nucleotide sequence ID" value="NZ_JAJHPV010000002.1"/>
</dbReference>
<protein>
    <recommendedName>
        <fullName evidence="1 2">Protein ApaG</fullName>
    </recommendedName>
</protein>
<dbReference type="InterPro" id="IPR007474">
    <property type="entry name" value="ApaG_domain"/>
</dbReference>
<dbReference type="InterPro" id="IPR036767">
    <property type="entry name" value="ApaG_sf"/>
</dbReference>
<dbReference type="Gene3D" id="2.60.40.1470">
    <property type="entry name" value="ApaG domain"/>
    <property type="match status" value="1"/>
</dbReference>
<dbReference type="NCBIfam" id="NF003967">
    <property type="entry name" value="PRK05461.1"/>
    <property type="match status" value="1"/>
</dbReference>
<reference evidence="4 5" key="1">
    <citation type="submission" date="2021-11" db="EMBL/GenBank/DDBJ databases">
        <authorList>
            <person name="Huq M.A."/>
        </authorList>
    </citation>
    <scope>NUCLEOTIDE SEQUENCE [LARGE SCALE GENOMIC DNA]</scope>
    <source>
        <strain evidence="4 5">MAHUQ-52</strain>
    </source>
</reference>
<dbReference type="PANTHER" id="PTHR47191">
    <property type="entry name" value="OS05G0170800 PROTEIN"/>
    <property type="match status" value="1"/>
</dbReference>
<dbReference type="InterPro" id="IPR023065">
    <property type="entry name" value="Uncharacterised_ApaG"/>
</dbReference>
<evidence type="ECO:0000259" key="3">
    <source>
        <dbReference type="PROSITE" id="PS51087"/>
    </source>
</evidence>
<evidence type="ECO:0000313" key="5">
    <source>
        <dbReference type="Proteomes" id="UP001198701"/>
    </source>
</evidence>
<dbReference type="HAMAP" id="MF_00791">
    <property type="entry name" value="ApaG"/>
    <property type="match status" value="1"/>
</dbReference>
<dbReference type="SUPFAM" id="SSF110069">
    <property type="entry name" value="ApaG-like"/>
    <property type="match status" value="1"/>
</dbReference>
<sequence length="124" mass="14016">MAVYDFAVTVRTQYLPEQSDPSRTNYFFTYSITIKNTGTVPAQLISRHWVITDANNQVQEVRGLGVVGHQPLLKPGEQFEYTSGTQLATQQGSMFGEYFCVAEDGHQFEVKIPEFVLSLPRTLH</sequence>
<keyword evidence="5" id="KW-1185">Reference proteome</keyword>
<evidence type="ECO:0000256" key="2">
    <source>
        <dbReference type="HAMAP-Rule" id="MF_00791"/>
    </source>
</evidence>